<feature type="transmembrane region" description="Helical" evidence="7">
    <location>
        <begin position="20"/>
        <end position="40"/>
    </location>
</feature>
<name>A0ABV0JWT9_9CYAN</name>
<dbReference type="InterPro" id="IPR003594">
    <property type="entry name" value="HATPase_dom"/>
</dbReference>
<dbReference type="InterPro" id="IPR004358">
    <property type="entry name" value="Sig_transdc_His_kin-like_C"/>
</dbReference>
<dbReference type="Proteomes" id="UP001442494">
    <property type="component" value="Unassembled WGS sequence"/>
</dbReference>
<feature type="transmembrane region" description="Helical" evidence="7">
    <location>
        <begin position="166"/>
        <end position="184"/>
    </location>
</feature>
<gene>
    <name evidence="11" type="ORF">NDI37_22065</name>
</gene>
<dbReference type="SUPFAM" id="SSF47384">
    <property type="entry name" value="Homodimeric domain of signal transducing histidine kinase"/>
    <property type="match status" value="1"/>
</dbReference>
<evidence type="ECO:0000259" key="10">
    <source>
        <dbReference type="PROSITE" id="PS50113"/>
    </source>
</evidence>
<dbReference type="PROSITE" id="PS50112">
    <property type="entry name" value="PAS"/>
    <property type="match status" value="2"/>
</dbReference>
<feature type="coiled-coil region" evidence="6">
    <location>
        <begin position="588"/>
        <end position="626"/>
    </location>
</feature>
<keyword evidence="7" id="KW-0472">Membrane</keyword>
<dbReference type="PRINTS" id="PR00344">
    <property type="entry name" value="BCTRLSENSOR"/>
</dbReference>
<evidence type="ECO:0000256" key="5">
    <source>
        <dbReference type="ARBA" id="ARBA00023012"/>
    </source>
</evidence>
<dbReference type="SMART" id="SM00387">
    <property type="entry name" value="HATPase_c"/>
    <property type="match status" value="1"/>
</dbReference>
<feature type="transmembrane region" description="Helical" evidence="7">
    <location>
        <begin position="52"/>
        <end position="71"/>
    </location>
</feature>
<keyword evidence="7" id="KW-0812">Transmembrane</keyword>
<evidence type="ECO:0000256" key="2">
    <source>
        <dbReference type="ARBA" id="ARBA00012438"/>
    </source>
</evidence>
<feature type="transmembrane region" description="Helical" evidence="7">
    <location>
        <begin position="237"/>
        <end position="256"/>
    </location>
</feature>
<dbReference type="SMART" id="SM00091">
    <property type="entry name" value="PAS"/>
    <property type="match status" value="2"/>
</dbReference>
<evidence type="ECO:0000313" key="11">
    <source>
        <dbReference type="EMBL" id="MEP0867141.1"/>
    </source>
</evidence>
<dbReference type="CDD" id="cd00082">
    <property type="entry name" value="HisKA"/>
    <property type="match status" value="1"/>
</dbReference>
<sequence length="898" mass="99851">MTEKTEFAAFLQSYSRKAGIIATLIGCVVLLGWILDITVLKSILPGLVSMKANTSIAFILSGLSLCLWHDAEDRRQHAKDKRRKSSFDLSQMLAIIVILIGLLTLIEYGFGWNIGIDELLFKDPAGAVGTSAPGRMSPNSALSFFMLGSALLLLSKRMYRPAHCISLGGFLIGFLGLLGYIYGITSLYGKSYNTGVALHTAIAFILLSSGILFACPDRGLMTVVTSDKAGGLMARRMSPAAIGIPSALGWFILWGYQSQIYDSEAGLALFGVFNVVIFGFLIWWNAKFLNAVDTQRQRAEAALKQLNQELEDRVKERTIELSQLNEQLHQQIAERQQTEDALQVSYSLLQAVIEGTTDIIFIKDLQGRYLMINSIGASLLGKSVEEMIGKDDSEVFPPEVAPQLMETDRRIMASGTTQTLEEIVYINDIAVTYLSTKNIYRDPQGNVIGLIGMSRDISDRKALEKELARREQLLNSFISVAPIGLSILDDEMRYLQINEALAQINGVSVEEHLGRSLAEVLPDVAQEIESTLRKVLTTGEAILNIEGCGELPSNPGVLMHWLTSQFPIPGKDGKPMGIGVTVMDITARKQAEEARREKEVQLKEKNQQLEHTLQELQRTQGQLIQSEKMSSLGQLVAGIAHEINNPVNFIFGNLTHVREYTQDLLNLLRLYHQQYPNSTPEIQEEIEAIDLDFMMEDFPNLLSSMKVGADRIREIVLSLRNFSRIDEAEMKAVDIHEGIDSTLMILHNRLKAKPDHPNIQMIKEYGQLPKVECYAGQLNQVFMNLLANAIDALDEYNKQRSLSEIKANPSWIKIRTEVLDCDRVVIKIADNGSGMTEAVRQQLFNPFFTTKAIGKGTGLGLAISYQIVVEKHNGQLQCFSAPGRGAEFIIEIPLRQIV</sequence>
<dbReference type="InterPro" id="IPR003661">
    <property type="entry name" value="HisK_dim/P_dom"/>
</dbReference>
<keyword evidence="5" id="KW-0902">Two-component regulatory system</keyword>
<keyword evidence="7" id="KW-1133">Transmembrane helix</keyword>
<dbReference type="InterPro" id="IPR013656">
    <property type="entry name" value="PAS_4"/>
</dbReference>
<accession>A0ABV0JWT9</accession>
<evidence type="ECO:0000256" key="4">
    <source>
        <dbReference type="ARBA" id="ARBA00022777"/>
    </source>
</evidence>
<keyword evidence="12" id="KW-1185">Reference proteome</keyword>
<organism evidence="11 12">
    <name type="scientific">Funiculus sociatus GB2-A5</name>
    <dbReference type="NCBI Taxonomy" id="2933946"/>
    <lineage>
        <taxon>Bacteria</taxon>
        <taxon>Bacillati</taxon>
        <taxon>Cyanobacteriota</taxon>
        <taxon>Cyanophyceae</taxon>
        <taxon>Coleofasciculales</taxon>
        <taxon>Coleofasciculaceae</taxon>
        <taxon>Funiculus</taxon>
    </lineage>
</organism>
<feature type="domain" description="PAS" evidence="9">
    <location>
        <begin position="345"/>
        <end position="415"/>
    </location>
</feature>
<dbReference type="EMBL" id="JAMPKK010000060">
    <property type="protein sequence ID" value="MEP0867141.1"/>
    <property type="molecule type" value="Genomic_DNA"/>
</dbReference>
<evidence type="ECO:0000256" key="6">
    <source>
        <dbReference type="SAM" id="Coils"/>
    </source>
</evidence>
<keyword evidence="4" id="KW-0808">Transferase</keyword>
<dbReference type="SUPFAM" id="SSF55785">
    <property type="entry name" value="PYP-like sensor domain (PAS domain)"/>
    <property type="match status" value="2"/>
</dbReference>
<evidence type="ECO:0000256" key="3">
    <source>
        <dbReference type="ARBA" id="ARBA00022553"/>
    </source>
</evidence>
<proteinExistence type="predicted"/>
<keyword evidence="4" id="KW-0418">Kinase</keyword>
<dbReference type="PANTHER" id="PTHR43065:SF50">
    <property type="entry name" value="HISTIDINE KINASE"/>
    <property type="match status" value="1"/>
</dbReference>
<dbReference type="Pfam" id="PF02518">
    <property type="entry name" value="HATPase_c"/>
    <property type="match status" value="1"/>
</dbReference>
<dbReference type="InterPro" id="IPR036890">
    <property type="entry name" value="HATPase_C_sf"/>
</dbReference>
<dbReference type="Gene3D" id="3.30.565.10">
    <property type="entry name" value="Histidine kinase-like ATPase, C-terminal domain"/>
    <property type="match status" value="1"/>
</dbReference>
<evidence type="ECO:0000259" key="9">
    <source>
        <dbReference type="PROSITE" id="PS50112"/>
    </source>
</evidence>
<dbReference type="InterPro" id="IPR005467">
    <property type="entry name" value="His_kinase_dom"/>
</dbReference>
<dbReference type="CDD" id="cd14686">
    <property type="entry name" value="bZIP"/>
    <property type="match status" value="1"/>
</dbReference>
<feature type="domain" description="Histidine kinase" evidence="8">
    <location>
        <begin position="638"/>
        <end position="896"/>
    </location>
</feature>
<dbReference type="InterPro" id="IPR036097">
    <property type="entry name" value="HisK_dim/P_sf"/>
</dbReference>
<dbReference type="PROSITE" id="PS50113">
    <property type="entry name" value="PAC"/>
    <property type="match status" value="1"/>
</dbReference>
<dbReference type="InterPro" id="IPR000014">
    <property type="entry name" value="PAS"/>
</dbReference>
<dbReference type="Pfam" id="PF08448">
    <property type="entry name" value="PAS_4"/>
    <property type="match status" value="2"/>
</dbReference>
<evidence type="ECO:0000256" key="1">
    <source>
        <dbReference type="ARBA" id="ARBA00000085"/>
    </source>
</evidence>
<feature type="transmembrane region" description="Helical" evidence="7">
    <location>
        <begin position="136"/>
        <end position="154"/>
    </location>
</feature>
<dbReference type="InterPro" id="IPR035965">
    <property type="entry name" value="PAS-like_dom_sf"/>
</dbReference>
<evidence type="ECO:0000256" key="7">
    <source>
        <dbReference type="SAM" id="Phobius"/>
    </source>
</evidence>
<keyword evidence="6" id="KW-0175">Coiled coil</keyword>
<evidence type="ECO:0000259" key="8">
    <source>
        <dbReference type="PROSITE" id="PS50109"/>
    </source>
</evidence>
<comment type="catalytic activity">
    <reaction evidence="1">
        <text>ATP + protein L-histidine = ADP + protein N-phospho-L-histidine.</text>
        <dbReference type="EC" id="2.7.13.3"/>
    </reaction>
</comment>
<dbReference type="PROSITE" id="PS50109">
    <property type="entry name" value="HIS_KIN"/>
    <property type="match status" value="1"/>
</dbReference>
<comment type="caution">
    <text evidence="11">The sequence shown here is derived from an EMBL/GenBank/DDBJ whole genome shotgun (WGS) entry which is preliminary data.</text>
</comment>
<dbReference type="EC" id="2.7.13.3" evidence="2"/>
<dbReference type="InterPro" id="IPR000700">
    <property type="entry name" value="PAS-assoc_C"/>
</dbReference>
<feature type="transmembrane region" description="Helical" evidence="7">
    <location>
        <begin position="92"/>
        <end position="116"/>
    </location>
</feature>
<dbReference type="Gene3D" id="3.30.450.20">
    <property type="entry name" value="PAS domain"/>
    <property type="match status" value="2"/>
</dbReference>
<dbReference type="RefSeq" id="WP_190423431.1">
    <property type="nucleotide sequence ID" value="NZ_JAMPKK010000060.1"/>
</dbReference>
<dbReference type="NCBIfam" id="TIGR00229">
    <property type="entry name" value="sensory_box"/>
    <property type="match status" value="2"/>
</dbReference>
<feature type="domain" description="PAS" evidence="9">
    <location>
        <begin position="470"/>
        <end position="539"/>
    </location>
</feature>
<protein>
    <recommendedName>
        <fullName evidence="2">histidine kinase</fullName>
        <ecNumber evidence="2">2.7.13.3</ecNumber>
    </recommendedName>
</protein>
<reference evidence="11 12" key="1">
    <citation type="submission" date="2022-04" db="EMBL/GenBank/DDBJ databases">
        <title>Positive selection, recombination, and allopatry shape intraspecific diversity of widespread and dominant cyanobacteria.</title>
        <authorList>
            <person name="Wei J."/>
            <person name="Shu W."/>
            <person name="Hu C."/>
        </authorList>
    </citation>
    <scope>NUCLEOTIDE SEQUENCE [LARGE SCALE GENOMIC DNA]</scope>
    <source>
        <strain evidence="11 12">GB2-A5</strain>
    </source>
</reference>
<dbReference type="Gene3D" id="1.10.287.130">
    <property type="match status" value="1"/>
</dbReference>
<keyword evidence="3" id="KW-0597">Phosphoprotein</keyword>
<feature type="transmembrane region" description="Helical" evidence="7">
    <location>
        <begin position="268"/>
        <end position="286"/>
    </location>
</feature>
<feature type="domain" description="PAC" evidence="10">
    <location>
        <begin position="418"/>
        <end position="469"/>
    </location>
</feature>
<dbReference type="PANTHER" id="PTHR43065">
    <property type="entry name" value="SENSOR HISTIDINE KINASE"/>
    <property type="match status" value="1"/>
</dbReference>
<feature type="transmembrane region" description="Helical" evidence="7">
    <location>
        <begin position="196"/>
        <end position="216"/>
    </location>
</feature>
<feature type="coiled-coil region" evidence="6">
    <location>
        <begin position="289"/>
        <end position="341"/>
    </location>
</feature>
<dbReference type="SUPFAM" id="SSF55874">
    <property type="entry name" value="ATPase domain of HSP90 chaperone/DNA topoisomerase II/histidine kinase"/>
    <property type="match status" value="1"/>
</dbReference>
<evidence type="ECO:0000313" key="12">
    <source>
        <dbReference type="Proteomes" id="UP001442494"/>
    </source>
</evidence>
<dbReference type="CDD" id="cd00130">
    <property type="entry name" value="PAS"/>
    <property type="match status" value="2"/>
</dbReference>